<feature type="region of interest" description="Disordered" evidence="1">
    <location>
        <begin position="370"/>
        <end position="400"/>
    </location>
</feature>
<proteinExistence type="predicted"/>
<dbReference type="InterPro" id="IPR011990">
    <property type="entry name" value="TPR-like_helical_dom_sf"/>
</dbReference>
<evidence type="ECO:0000256" key="1">
    <source>
        <dbReference type="SAM" id="MobiDB-lite"/>
    </source>
</evidence>
<gene>
    <name evidence="2" type="ORF">ACFP71_13780</name>
</gene>
<protein>
    <recommendedName>
        <fullName evidence="4">Tetratricopeptide repeat protein</fullName>
    </recommendedName>
</protein>
<keyword evidence="3" id="KW-1185">Reference proteome</keyword>
<evidence type="ECO:0008006" key="4">
    <source>
        <dbReference type="Google" id="ProtNLM"/>
    </source>
</evidence>
<sequence length="694" mass="73069">MTRSVHEANEALFHVREMPYGIARSTTAAAELERITAEGPAEARAYALFVLVESYVWGNEVTKAYLPFTQLLRWWDEHPEHFDEQDTHSLFWSFKWMVGNLMDFPAVPAAQIERTLDDMERRYAVAGNGMNAVTMSRFQWARARGTQDTATAYEAWVATPRDDFSQCEACEPGDRAAYLFDAGRLDEGIRLLEHVLAGSPECATEPGDMLSRLQLAYLETGDVDKAAATHRRGLRHLDNGVSMEGPQGRHIEFLARTGNVERALTRIVEQQEHLVTADSPRGRWSFLLSVGTATSILVAEHGERRVALREVPVTTVAGLDAWVRTEAREIAAAFDARNGTDATTRRTEEVWASAPTLLPVSLSVLGTTQAEAPVPATSRTSAAPVRSTEPAPATGGPADISAFTASTAITSEDDDARAGDAQALVAQAEDVRSEDPAGAAGLYQEAAALLEAEGALDEAGFALAEAAQLAADEQDVEGALAAFPRAVALLRAGGVGPTYRGPVVRAYARLTARAGAAAAGLAAVERALAEAGDAVVDGTSGGSAGVAGVAGTAGTAGTAVAGVGTGPADGAVAAAEEERAARERRELLDTRARLLATLGEHDRASSAAEAVAEEYARAGDLGGAAHAFWLAGTTRADAGDVESAVLALESALDGFRLAHDQASRALVGNELVGALRRLGRDDEAGQVADAVSRR</sequence>
<comment type="caution">
    <text evidence="2">The sequence shown here is derived from an EMBL/GenBank/DDBJ whole genome shotgun (WGS) entry which is preliminary data.</text>
</comment>
<name>A0ABW1XCY7_9CELL</name>
<dbReference type="Proteomes" id="UP001596305">
    <property type="component" value="Unassembled WGS sequence"/>
</dbReference>
<organism evidence="2 3">
    <name type="scientific">Oerskovia paurometabola</name>
    <dbReference type="NCBI Taxonomy" id="162170"/>
    <lineage>
        <taxon>Bacteria</taxon>
        <taxon>Bacillati</taxon>
        <taxon>Actinomycetota</taxon>
        <taxon>Actinomycetes</taxon>
        <taxon>Micrococcales</taxon>
        <taxon>Cellulomonadaceae</taxon>
        <taxon>Oerskovia</taxon>
    </lineage>
</organism>
<evidence type="ECO:0000313" key="2">
    <source>
        <dbReference type="EMBL" id="MFC6425905.1"/>
    </source>
</evidence>
<dbReference type="SUPFAM" id="SSF48452">
    <property type="entry name" value="TPR-like"/>
    <property type="match status" value="2"/>
</dbReference>
<dbReference type="RefSeq" id="WP_204808568.1">
    <property type="nucleotide sequence ID" value="NZ_BAAAIY010000001.1"/>
</dbReference>
<reference evidence="3" key="1">
    <citation type="journal article" date="2019" name="Int. J. Syst. Evol. Microbiol.">
        <title>The Global Catalogue of Microorganisms (GCM) 10K type strain sequencing project: providing services to taxonomists for standard genome sequencing and annotation.</title>
        <authorList>
            <consortium name="The Broad Institute Genomics Platform"/>
            <consortium name="The Broad Institute Genome Sequencing Center for Infectious Disease"/>
            <person name="Wu L."/>
            <person name="Ma J."/>
        </authorList>
    </citation>
    <scope>NUCLEOTIDE SEQUENCE [LARGE SCALE GENOMIC DNA]</scope>
    <source>
        <strain evidence="3">CCUG 47105</strain>
    </source>
</reference>
<dbReference type="EMBL" id="JBHSTM010000008">
    <property type="protein sequence ID" value="MFC6425905.1"/>
    <property type="molecule type" value="Genomic_DNA"/>
</dbReference>
<accession>A0ABW1XCY7</accession>
<evidence type="ECO:0000313" key="3">
    <source>
        <dbReference type="Proteomes" id="UP001596305"/>
    </source>
</evidence>